<feature type="transmembrane region" description="Helical" evidence="2">
    <location>
        <begin position="34"/>
        <end position="55"/>
    </location>
</feature>
<sequence length="360" mass="38554">MTAIRDRQSDPDAADDDAPIPWDERSIVGARRGLPWWGSVLLALGTAVLGAVVDLQVSDALGGLFQGFFLAGSVVAVGAVQRRNLFGPMVQPPLIQAATVPTMVLVASGLPSSSDTLAKVLAISTPLINGFPMMAITTALTVAIGIYRMFRERDPDAPQKVREKGRRADDRDRSDDGARAAGKRKGLGRRAGAADGDVDPDEPTKSVRPAAKRPGKGKPAEARGEPRRGDAAGAAGAAGKRSRPPAEDAKRGRQRRPGPEAAPREGGPREGGPREAGGRTPREQGGRPPRQRPQAPPDAAERRRRAEEWPDSIPGPKRPRRRPASGDEPPPPRRPSGPRRDPGRGERPPRRNRPWDDEQD</sequence>
<keyword evidence="2" id="KW-0472">Membrane</keyword>
<feature type="region of interest" description="Disordered" evidence="1">
    <location>
        <begin position="1"/>
        <end position="21"/>
    </location>
</feature>
<proteinExistence type="predicted"/>
<feature type="compositionally biased region" description="Basic and acidic residues" evidence="1">
    <location>
        <begin position="262"/>
        <end position="285"/>
    </location>
</feature>
<evidence type="ECO:0000256" key="2">
    <source>
        <dbReference type="SAM" id="Phobius"/>
    </source>
</evidence>
<reference evidence="3 4" key="1">
    <citation type="submission" date="2016-07" db="EMBL/GenBank/DDBJ databases">
        <title>Draft genome sequence of Prauserella muralis DSM 45305, isolated from a mould-covered wall in an indoor environment.</title>
        <authorList>
            <person name="Ruckert C."/>
            <person name="Albersmeier A."/>
            <person name="Jiang C.-L."/>
            <person name="Jiang Y."/>
            <person name="Kalinowski J."/>
            <person name="Schneider O."/>
            <person name="Winkler A."/>
            <person name="Zotchev S.B."/>
        </authorList>
    </citation>
    <scope>NUCLEOTIDE SEQUENCE [LARGE SCALE GENOMIC DNA]</scope>
    <source>
        <strain evidence="3 4">DSM 45305</strain>
    </source>
</reference>
<organism evidence="3 4">
    <name type="scientific">Prauserella muralis</name>
    <dbReference type="NCBI Taxonomy" id="588067"/>
    <lineage>
        <taxon>Bacteria</taxon>
        <taxon>Bacillati</taxon>
        <taxon>Actinomycetota</taxon>
        <taxon>Actinomycetes</taxon>
        <taxon>Pseudonocardiales</taxon>
        <taxon>Pseudonocardiaceae</taxon>
        <taxon>Prauserella</taxon>
    </lineage>
</organism>
<dbReference type="RefSeq" id="WP_146771099.1">
    <property type="nucleotide sequence ID" value="NZ_MASW01000006.1"/>
</dbReference>
<keyword evidence="2" id="KW-1133">Transmembrane helix</keyword>
<gene>
    <name evidence="3" type="ORF">BAY60_27380</name>
</gene>
<evidence type="ECO:0000313" key="3">
    <source>
        <dbReference type="EMBL" id="PXY21186.1"/>
    </source>
</evidence>
<keyword evidence="4" id="KW-1185">Reference proteome</keyword>
<name>A0A2V4APY7_9PSEU</name>
<dbReference type="EMBL" id="MASW01000006">
    <property type="protein sequence ID" value="PXY21186.1"/>
    <property type="molecule type" value="Genomic_DNA"/>
</dbReference>
<feature type="transmembrane region" description="Helical" evidence="2">
    <location>
        <begin position="130"/>
        <end position="150"/>
    </location>
</feature>
<feature type="transmembrane region" description="Helical" evidence="2">
    <location>
        <begin position="61"/>
        <end position="80"/>
    </location>
</feature>
<dbReference type="Proteomes" id="UP000249915">
    <property type="component" value="Unassembled WGS sequence"/>
</dbReference>
<keyword evidence="2" id="KW-0812">Transmembrane</keyword>
<evidence type="ECO:0000256" key="1">
    <source>
        <dbReference type="SAM" id="MobiDB-lite"/>
    </source>
</evidence>
<feature type="transmembrane region" description="Helical" evidence="2">
    <location>
        <begin position="92"/>
        <end position="110"/>
    </location>
</feature>
<feature type="region of interest" description="Disordered" evidence="1">
    <location>
        <begin position="155"/>
        <end position="360"/>
    </location>
</feature>
<comment type="caution">
    <text evidence="3">The sequence shown here is derived from an EMBL/GenBank/DDBJ whole genome shotgun (WGS) entry which is preliminary data.</text>
</comment>
<dbReference type="Pfam" id="PF20177">
    <property type="entry name" value="DUF6542"/>
    <property type="match status" value="1"/>
</dbReference>
<dbReference type="AlphaFoldDB" id="A0A2V4APY7"/>
<protein>
    <submittedName>
        <fullName evidence="3">Uncharacterized protein</fullName>
    </submittedName>
</protein>
<dbReference type="InterPro" id="IPR046672">
    <property type="entry name" value="DUF6542"/>
</dbReference>
<evidence type="ECO:0000313" key="4">
    <source>
        <dbReference type="Proteomes" id="UP000249915"/>
    </source>
</evidence>
<feature type="compositionally biased region" description="Basic and acidic residues" evidence="1">
    <location>
        <begin position="338"/>
        <end position="360"/>
    </location>
</feature>
<feature type="compositionally biased region" description="Basic and acidic residues" evidence="1">
    <location>
        <begin position="1"/>
        <end position="10"/>
    </location>
</feature>
<dbReference type="OrthoDB" id="5192877at2"/>
<feature type="compositionally biased region" description="Basic and acidic residues" evidence="1">
    <location>
        <begin position="218"/>
        <end position="230"/>
    </location>
</feature>
<feature type="compositionally biased region" description="Basic and acidic residues" evidence="1">
    <location>
        <begin position="155"/>
        <end position="178"/>
    </location>
</feature>
<feature type="compositionally biased region" description="Basic and acidic residues" evidence="1">
    <location>
        <begin position="299"/>
        <end position="308"/>
    </location>
</feature>
<accession>A0A2V4APY7</accession>